<organism evidence="1 2">
    <name type="scientific">Thermococcus siculi</name>
    <dbReference type="NCBI Taxonomy" id="72803"/>
    <lineage>
        <taxon>Archaea</taxon>
        <taxon>Methanobacteriati</taxon>
        <taxon>Methanobacteriota</taxon>
        <taxon>Thermococci</taxon>
        <taxon>Thermococcales</taxon>
        <taxon>Thermococcaceae</taxon>
        <taxon>Thermococcus</taxon>
    </lineage>
</organism>
<evidence type="ECO:0000313" key="1">
    <source>
        <dbReference type="EMBL" id="ASJ08611.1"/>
    </source>
</evidence>
<dbReference type="GeneID" id="33317558"/>
<dbReference type="OrthoDB" id="100095at2157"/>
<proteinExistence type="predicted"/>
<reference evidence="1 2" key="1">
    <citation type="submission" date="2016-04" db="EMBL/GenBank/DDBJ databases">
        <title>Complete genome sequence of Thermococcus siculi type strain RG-20.</title>
        <authorList>
            <person name="Oger P.M."/>
        </authorList>
    </citation>
    <scope>NUCLEOTIDE SEQUENCE [LARGE SCALE GENOMIC DNA]</scope>
    <source>
        <strain evidence="1 2">RG-20</strain>
    </source>
</reference>
<dbReference type="Proteomes" id="UP000250125">
    <property type="component" value="Chromosome"/>
</dbReference>
<gene>
    <name evidence="1" type="ORF">A3L11_04930</name>
</gene>
<dbReference type="EMBL" id="CP015103">
    <property type="protein sequence ID" value="ASJ08611.1"/>
    <property type="molecule type" value="Genomic_DNA"/>
</dbReference>
<dbReference type="RefSeq" id="WP_088855849.1">
    <property type="nucleotide sequence ID" value="NZ_CP015103.1"/>
</dbReference>
<accession>A0A2Z2MME1</accession>
<dbReference type="AlphaFoldDB" id="A0A2Z2MME1"/>
<dbReference type="KEGG" id="tsl:A3L11_04930"/>
<keyword evidence="2" id="KW-1185">Reference proteome</keyword>
<sequence length="142" mass="15772">MRKEITAGLIIIALITGILLDQWYEQRNTPVLSNMPKNERMGYISNHLNVSVGITLNNELLILKVSMINNDSAETHIGMVKLESPTGKILLNVTEPVDPKRKFFRTYTLNVTGLAEAQLSILIDPQAKVATGISKTIQLSEK</sequence>
<evidence type="ECO:0000313" key="2">
    <source>
        <dbReference type="Proteomes" id="UP000250125"/>
    </source>
</evidence>
<protein>
    <submittedName>
        <fullName evidence="1">Uncharacterized protein</fullName>
    </submittedName>
</protein>
<name>A0A2Z2MME1_9EURY</name>